<reference evidence="2 3" key="1">
    <citation type="submission" date="2015-09" db="EMBL/GenBank/DDBJ databases">
        <title>Host preference determinants of Valsa canker pathogens revealed by comparative genomics.</title>
        <authorList>
            <person name="Yin Z."/>
            <person name="Huang L."/>
        </authorList>
    </citation>
    <scope>NUCLEOTIDE SEQUENCE [LARGE SCALE GENOMIC DNA]</scope>
    <source>
        <strain evidence="2 3">03-1</strain>
    </source>
</reference>
<dbReference type="EMBL" id="LKEA01000053">
    <property type="protein sequence ID" value="ROV91851.1"/>
    <property type="molecule type" value="Genomic_DNA"/>
</dbReference>
<organism evidence="2 3">
    <name type="scientific">Cytospora schulzeri</name>
    <dbReference type="NCBI Taxonomy" id="448051"/>
    <lineage>
        <taxon>Eukaryota</taxon>
        <taxon>Fungi</taxon>
        <taxon>Dikarya</taxon>
        <taxon>Ascomycota</taxon>
        <taxon>Pezizomycotina</taxon>
        <taxon>Sordariomycetes</taxon>
        <taxon>Sordariomycetidae</taxon>
        <taxon>Diaporthales</taxon>
        <taxon>Cytosporaceae</taxon>
        <taxon>Cytospora</taxon>
    </lineage>
</organism>
<gene>
    <name evidence="2" type="ORF">VMCG_09162</name>
</gene>
<evidence type="ECO:0000256" key="1">
    <source>
        <dbReference type="SAM" id="MobiDB-lite"/>
    </source>
</evidence>
<comment type="caution">
    <text evidence="2">The sequence shown here is derived from an EMBL/GenBank/DDBJ whole genome shotgun (WGS) entry which is preliminary data.</text>
</comment>
<evidence type="ECO:0000313" key="2">
    <source>
        <dbReference type="EMBL" id="ROV91851.1"/>
    </source>
</evidence>
<name>A0A423VLF3_9PEZI</name>
<accession>A0A423VLF3</accession>
<sequence length="83" mass="9556">MVLDTPEPLPHQFCAAVEDGEKKRRKRKFEEVEAQKAPSPDVQMPLPERYKKTQERARASVLKQQKARSQAKKASSFTNKFKA</sequence>
<dbReference type="AlphaFoldDB" id="A0A423VLF3"/>
<protein>
    <submittedName>
        <fullName evidence="2">Uncharacterized protein</fullName>
    </submittedName>
</protein>
<evidence type="ECO:0000313" key="3">
    <source>
        <dbReference type="Proteomes" id="UP000283895"/>
    </source>
</evidence>
<proteinExistence type="predicted"/>
<dbReference type="Proteomes" id="UP000283895">
    <property type="component" value="Unassembled WGS sequence"/>
</dbReference>
<feature type="region of interest" description="Disordered" evidence="1">
    <location>
        <begin position="18"/>
        <end position="83"/>
    </location>
</feature>
<keyword evidence="3" id="KW-1185">Reference proteome</keyword>
<feature type="compositionally biased region" description="Basic and acidic residues" evidence="1">
    <location>
        <begin position="48"/>
        <end position="58"/>
    </location>
</feature>